<dbReference type="GO" id="GO:0016887">
    <property type="term" value="F:ATP hydrolysis activity"/>
    <property type="evidence" value="ECO:0007669"/>
    <property type="project" value="InterPro"/>
</dbReference>
<feature type="transmembrane region" description="Helical" evidence="12">
    <location>
        <begin position="172"/>
        <end position="195"/>
    </location>
</feature>
<keyword evidence="5 12" id="KW-0547">Nucleotide-binding</keyword>
<dbReference type="NCBIfam" id="TIGR01525">
    <property type="entry name" value="ATPase-IB_hvy"/>
    <property type="match status" value="1"/>
</dbReference>
<keyword evidence="4 12" id="KW-0479">Metal-binding</keyword>
<organism evidence="14 15">
    <name type="scientific">Bordetella genomosp. 10</name>
    <dbReference type="NCBI Taxonomy" id="1416804"/>
    <lineage>
        <taxon>Bacteria</taxon>
        <taxon>Pseudomonadati</taxon>
        <taxon>Pseudomonadota</taxon>
        <taxon>Betaproteobacteria</taxon>
        <taxon>Burkholderiales</taxon>
        <taxon>Alcaligenaceae</taxon>
        <taxon>Bordetella</taxon>
    </lineage>
</organism>
<feature type="domain" description="HMA" evidence="13">
    <location>
        <begin position="9"/>
        <end position="73"/>
    </location>
</feature>
<dbReference type="GO" id="GO:0055070">
    <property type="term" value="P:copper ion homeostasis"/>
    <property type="evidence" value="ECO:0007669"/>
    <property type="project" value="TreeGrafter"/>
</dbReference>
<name>A0A261RYC3_9BORD</name>
<dbReference type="AlphaFoldDB" id="A0A261RYC3"/>
<dbReference type="Pfam" id="PF00702">
    <property type="entry name" value="Hydrolase"/>
    <property type="match status" value="1"/>
</dbReference>
<dbReference type="Pfam" id="PF00403">
    <property type="entry name" value="HMA"/>
    <property type="match status" value="1"/>
</dbReference>
<dbReference type="GO" id="GO:0043682">
    <property type="term" value="F:P-type divalent copper transporter activity"/>
    <property type="evidence" value="ECO:0007669"/>
    <property type="project" value="UniProtKB-EC"/>
</dbReference>
<dbReference type="FunFam" id="2.70.150.10:FF:000002">
    <property type="entry name" value="Copper-transporting ATPase 1, putative"/>
    <property type="match status" value="1"/>
</dbReference>
<feature type="transmembrane region" description="Helical" evidence="12">
    <location>
        <begin position="382"/>
        <end position="405"/>
    </location>
</feature>
<dbReference type="InterPro" id="IPR008250">
    <property type="entry name" value="ATPase_P-typ_transduc_dom_A_sf"/>
</dbReference>
<evidence type="ECO:0000256" key="6">
    <source>
        <dbReference type="ARBA" id="ARBA00022840"/>
    </source>
</evidence>
<dbReference type="PRINTS" id="PR00943">
    <property type="entry name" value="CUATPASE"/>
</dbReference>
<evidence type="ECO:0000256" key="9">
    <source>
        <dbReference type="ARBA" id="ARBA00023136"/>
    </source>
</evidence>
<feature type="transmembrane region" description="Helical" evidence="12">
    <location>
        <begin position="777"/>
        <end position="799"/>
    </location>
</feature>
<evidence type="ECO:0000256" key="12">
    <source>
        <dbReference type="RuleBase" id="RU362081"/>
    </source>
</evidence>
<evidence type="ECO:0000256" key="1">
    <source>
        <dbReference type="ARBA" id="ARBA00004127"/>
    </source>
</evidence>
<dbReference type="FunFam" id="3.30.70.100:FF:000005">
    <property type="entry name" value="Copper-exporting P-type ATPase A"/>
    <property type="match status" value="1"/>
</dbReference>
<dbReference type="CDD" id="cd02094">
    <property type="entry name" value="P-type_ATPase_Cu-like"/>
    <property type="match status" value="1"/>
</dbReference>
<dbReference type="PANTHER" id="PTHR43520:SF8">
    <property type="entry name" value="P-TYPE CU(+) TRANSPORTER"/>
    <property type="match status" value="1"/>
</dbReference>
<dbReference type="InterPro" id="IPR059000">
    <property type="entry name" value="ATPase_P-type_domA"/>
</dbReference>
<dbReference type="SUPFAM" id="SSF81653">
    <property type="entry name" value="Calcium ATPase, transduction domain A"/>
    <property type="match status" value="1"/>
</dbReference>
<sequence>MNTPALPATELDLAIEGMSCASCVRRVEKALASVPGVSEASVNLATERARVAWQGGLADPLLAAVAKAGYAAHVIEDPGRQAEQLNAQREAEALRLQRRFWLALALALPVFLLEMGGHVFPPLHDWIHVHIGMQRSWLLQALLTTVLLAGPGRDFFLLGLPALWRRAPDMNSLVALGAGSAWGYSMVATLLPGALPAGTGAVYFEAAAVIVTLILLGRMLEARAKGRTGAAIARLAALQPRTARVLRGDAATDLPIAEVRAGDRVLVRPGEKIPVDGEVVDGGSYVDESMITGEPVPVEKARGAAVTGGTLNTTGALTVRVTHTGADTALARIAQLVEQAQGARLPIQALVDRVTYYFVPAILLAALLAFAAWLAWGPAPSLPLALVHAVAVLIVACPCAMGLATPMSIMVGTGRAAELGVLFRQGTALQTLRDVDVVAFDKTGTLTVGKPALTDMQLAEGLARDDVLAWTAAVQSASEHPIAVAVLAAAREAGIAPPPVQDFEALTGAGVRGTVQGRRLVLGSAALMRQEGVDIAAFGATAETWANAGKTPIHVAIDGHAAALMAVSDPVKPGAAAAVAALHAAGVRTAMITGDDRRTAQAVARELGIDEVHAETLPADKQRVIARLQGLAGAGPDGTTAMTATPATIPGAAAATTSAAATTTATAATATPAATSQASPETHGKRPVVAFVGDGINDAPALAAADVGIAIGTGTDVALDAADVVLMSGDPQGVPRAIGVSHATLVNIRQNLFWAFAYNVALIPLAAGVLQPLGGPTLSPIFAAAAMALSSVFVVGNALRLKRYGAGGTHA</sequence>
<evidence type="ECO:0000256" key="2">
    <source>
        <dbReference type="ARBA" id="ARBA00006024"/>
    </source>
</evidence>
<evidence type="ECO:0000313" key="15">
    <source>
        <dbReference type="Proteomes" id="UP000216020"/>
    </source>
</evidence>
<feature type="transmembrane region" description="Helical" evidence="12">
    <location>
        <begin position="354"/>
        <end position="376"/>
    </location>
</feature>
<keyword evidence="6 12" id="KW-0067">ATP-binding</keyword>
<evidence type="ECO:0000256" key="8">
    <source>
        <dbReference type="ARBA" id="ARBA00022989"/>
    </source>
</evidence>
<comment type="similarity">
    <text evidence="2 12">Belongs to the cation transport ATPase (P-type) (TC 3.A.3) family. Type IB subfamily.</text>
</comment>
<dbReference type="Pfam" id="PF08282">
    <property type="entry name" value="Hydrolase_3"/>
    <property type="match status" value="1"/>
</dbReference>
<gene>
    <name evidence="14" type="ORF">CAL29_16695</name>
</gene>
<keyword evidence="8 12" id="KW-1133">Transmembrane helix</keyword>
<dbReference type="CDD" id="cd00371">
    <property type="entry name" value="HMA"/>
    <property type="match status" value="1"/>
</dbReference>
<keyword evidence="15" id="KW-1185">Reference proteome</keyword>
<evidence type="ECO:0000256" key="10">
    <source>
        <dbReference type="ARBA" id="ARBA00038904"/>
    </source>
</evidence>
<dbReference type="Gene3D" id="3.30.70.100">
    <property type="match status" value="1"/>
</dbReference>
<keyword evidence="3 12" id="KW-0812">Transmembrane</keyword>
<dbReference type="SUPFAM" id="SSF81665">
    <property type="entry name" value="Calcium ATPase, transmembrane domain M"/>
    <property type="match status" value="1"/>
</dbReference>
<dbReference type="EC" id="7.2.2.9" evidence="10"/>
<dbReference type="InterPro" id="IPR006121">
    <property type="entry name" value="HMA_dom"/>
</dbReference>
<feature type="transmembrane region" description="Helical" evidence="12">
    <location>
        <begin position="100"/>
        <end position="117"/>
    </location>
</feature>
<comment type="subcellular location">
    <subcellularLocation>
        <location evidence="12">Cell membrane</location>
    </subcellularLocation>
    <subcellularLocation>
        <location evidence="1">Endomembrane system</location>
        <topology evidence="1">Multi-pass membrane protein</topology>
    </subcellularLocation>
</comment>
<dbReference type="InterPro" id="IPR023299">
    <property type="entry name" value="ATPase_P-typ_cyto_dom_N"/>
</dbReference>
<dbReference type="Pfam" id="PF00122">
    <property type="entry name" value="E1-E2_ATPase"/>
    <property type="match status" value="1"/>
</dbReference>
<keyword evidence="9 12" id="KW-0472">Membrane</keyword>
<dbReference type="Proteomes" id="UP000216020">
    <property type="component" value="Unassembled WGS sequence"/>
</dbReference>
<dbReference type="InterPro" id="IPR036412">
    <property type="entry name" value="HAD-like_sf"/>
</dbReference>
<keyword evidence="12" id="KW-1003">Cell membrane</keyword>
<evidence type="ECO:0000256" key="4">
    <source>
        <dbReference type="ARBA" id="ARBA00022723"/>
    </source>
</evidence>
<protein>
    <recommendedName>
        <fullName evidence="10">P-type Cu(2+) transporter</fullName>
        <ecNumber evidence="10">7.2.2.9</ecNumber>
    </recommendedName>
</protein>
<evidence type="ECO:0000256" key="7">
    <source>
        <dbReference type="ARBA" id="ARBA00022967"/>
    </source>
</evidence>
<proteinExistence type="inferred from homology"/>
<keyword evidence="7" id="KW-1278">Translocase</keyword>
<accession>A0A261RYC3</accession>
<dbReference type="PROSITE" id="PS00154">
    <property type="entry name" value="ATPASE_E1_E2"/>
    <property type="match status" value="1"/>
</dbReference>
<dbReference type="PRINTS" id="PR00119">
    <property type="entry name" value="CATATPASE"/>
</dbReference>
<dbReference type="InterPro" id="IPR036163">
    <property type="entry name" value="HMA_dom_sf"/>
</dbReference>
<reference evidence="15" key="1">
    <citation type="submission" date="2017-05" db="EMBL/GenBank/DDBJ databases">
        <title>Complete and WGS of Bordetella genogroups.</title>
        <authorList>
            <person name="Spilker T."/>
            <person name="Lipuma J."/>
        </authorList>
    </citation>
    <scope>NUCLEOTIDE SEQUENCE [LARGE SCALE GENOMIC DNA]</scope>
    <source>
        <strain evidence="15">AU16122</strain>
    </source>
</reference>
<dbReference type="Gene3D" id="3.40.50.1000">
    <property type="entry name" value="HAD superfamily/HAD-like"/>
    <property type="match status" value="1"/>
</dbReference>
<feature type="transmembrane region" description="Helical" evidence="12">
    <location>
        <begin position="752"/>
        <end position="771"/>
    </location>
</feature>
<dbReference type="GO" id="GO:0012505">
    <property type="term" value="C:endomembrane system"/>
    <property type="evidence" value="ECO:0007669"/>
    <property type="project" value="UniProtKB-SubCell"/>
</dbReference>
<evidence type="ECO:0000256" key="5">
    <source>
        <dbReference type="ARBA" id="ARBA00022741"/>
    </source>
</evidence>
<dbReference type="InterPro" id="IPR017969">
    <property type="entry name" value="Heavy-metal-associated_CS"/>
</dbReference>
<dbReference type="NCBIfam" id="TIGR01511">
    <property type="entry name" value="ATPase-IB1_Cu"/>
    <property type="match status" value="1"/>
</dbReference>
<dbReference type="Gene3D" id="3.40.1110.10">
    <property type="entry name" value="Calcium-transporting ATPase, cytoplasmic domain N"/>
    <property type="match status" value="1"/>
</dbReference>
<feature type="transmembrane region" description="Helical" evidence="12">
    <location>
        <begin position="201"/>
        <end position="220"/>
    </location>
</feature>
<dbReference type="InterPro" id="IPR023298">
    <property type="entry name" value="ATPase_P-typ_TM_dom_sf"/>
</dbReference>
<dbReference type="InterPro" id="IPR027256">
    <property type="entry name" value="P-typ_ATPase_IB"/>
</dbReference>
<feature type="transmembrane region" description="Helical" evidence="12">
    <location>
        <begin position="137"/>
        <end position="160"/>
    </location>
</feature>
<evidence type="ECO:0000256" key="11">
    <source>
        <dbReference type="ARBA" id="ARBA00047424"/>
    </source>
</evidence>
<dbReference type="PROSITE" id="PS50846">
    <property type="entry name" value="HMA_2"/>
    <property type="match status" value="1"/>
</dbReference>
<evidence type="ECO:0000259" key="13">
    <source>
        <dbReference type="PROSITE" id="PS50846"/>
    </source>
</evidence>
<dbReference type="SUPFAM" id="SSF55008">
    <property type="entry name" value="HMA, heavy metal-associated domain"/>
    <property type="match status" value="1"/>
</dbReference>
<dbReference type="NCBIfam" id="TIGR01494">
    <property type="entry name" value="ATPase_P-type"/>
    <property type="match status" value="2"/>
</dbReference>
<comment type="catalytic activity">
    <reaction evidence="11">
        <text>Cu(2+)(in) + ATP + H2O = Cu(2+)(out) + ADP + phosphate + H(+)</text>
        <dbReference type="Rhea" id="RHEA:10376"/>
        <dbReference type="ChEBI" id="CHEBI:15377"/>
        <dbReference type="ChEBI" id="CHEBI:15378"/>
        <dbReference type="ChEBI" id="CHEBI:29036"/>
        <dbReference type="ChEBI" id="CHEBI:30616"/>
        <dbReference type="ChEBI" id="CHEBI:43474"/>
        <dbReference type="ChEBI" id="CHEBI:456216"/>
        <dbReference type="EC" id="7.2.2.9"/>
    </reaction>
</comment>
<dbReference type="GO" id="GO:0005886">
    <property type="term" value="C:plasma membrane"/>
    <property type="evidence" value="ECO:0007669"/>
    <property type="project" value="UniProtKB-SubCell"/>
</dbReference>
<dbReference type="Gene3D" id="2.70.150.10">
    <property type="entry name" value="Calcium-transporting ATPase, cytoplasmic transduction domain A"/>
    <property type="match status" value="1"/>
</dbReference>
<dbReference type="GO" id="GO:0005507">
    <property type="term" value="F:copper ion binding"/>
    <property type="evidence" value="ECO:0007669"/>
    <property type="project" value="TreeGrafter"/>
</dbReference>
<dbReference type="PROSITE" id="PS01047">
    <property type="entry name" value="HMA_1"/>
    <property type="match status" value="1"/>
</dbReference>
<dbReference type="InterPro" id="IPR018303">
    <property type="entry name" value="ATPase_P-typ_P_site"/>
</dbReference>
<comment type="caution">
    <text evidence="14">The sequence shown here is derived from an EMBL/GenBank/DDBJ whole genome shotgun (WGS) entry which is preliminary data.</text>
</comment>
<dbReference type="GO" id="GO:0005524">
    <property type="term" value="F:ATP binding"/>
    <property type="evidence" value="ECO:0007669"/>
    <property type="project" value="UniProtKB-UniRule"/>
</dbReference>
<dbReference type="OrthoDB" id="8552908at2"/>
<evidence type="ECO:0000313" key="14">
    <source>
        <dbReference type="EMBL" id="OZI29767.1"/>
    </source>
</evidence>
<dbReference type="PANTHER" id="PTHR43520">
    <property type="entry name" value="ATP7, ISOFORM B"/>
    <property type="match status" value="1"/>
</dbReference>
<dbReference type="RefSeq" id="WP_094854209.1">
    <property type="nucleotide sequence ID" value="NZ_NEVM01000005.1"/>
</dbReference>
<dbReference type="InterPro" id="IPR001757">
    <property type="entry name" value="P_typ_ATPase"/>
</dbReference>
<dbReference type="InterPro" id="IPR023214">
    <property type="entry name" value="HAD_sf"/>
</dbReference>
<dbReference type="EMBL" id="NEVM01000005">
    <property type="protein sequence ID" value="OZI29767.1"/>
    <property type="molecule type" value="Genomic_DNA"/>
</dbReference>
<evidence type="ECO:0000256" key="3">
    <source>
        <dbReference type="ARBA" id="ARBA00022692"/>
    </source>
</evidence>
<dbReference type="SUPFAM" id="SSF56784">
    <property type="entry name" value="HAD-like"/>
    <property type="match status" value="1"/>
</dbReference>